<feature type="transmembrane region" description="Helical" evidence="1">
    <location>
        <begin position="55"/>
        <end position="76"/>
    </location>
</feature>
<comment type="caution">
    <text evidence="2">The sequence shown here is derived from an EMBL/GenBank/DDBJ whole genome shotgun (WGS) entry which is preliminary data.</text>
</comment>
<feature type="transmembrane region" description="Helical" evidence="1">
    <location>
        <begin position="12"/>
        <end position="35"/>
    </location>
</feature>
<dbReference type="Pfam" id="PF14163">
    <property type="entry name" value="SieB"/>
    <property type="match status" value="1"/>
</dbReference>
<dbReference type="InterPro" id="IPR025982">
    <property type="entry name" value="SieB"/>
</dbReference>
<accession>E4MR75</accession>
<dbReference type="AlphaFoldDB" id="E4MR75"/>
<organism evidence="2 3">
    <name type="scientific">Capnocytophaga ochracea F0287</name>
    <dbReference type="NCBI Taxonomy" id="873517"/>
    <lineage>
        <taxon>Bacteria</taxon>
        <taxon>Pseudomonadati</taxon>
        <taxon>Bacteroidota</taxon>
        <taxon>Flavobacteriia</taxon>
        <taxon>Flavobacteriales</taxon>
        <taxon>Flavobacteriaceae</taxon>
        <taxon>Capnocytophaga</taxon>
    </lineage>
</organism>
<dbReference type="HOGENOM" id="CLU_1345655_0_0_10"/>
<keyword evidence="1" id="KW-0812">Transmembrane</keyword>
<evidence type="ECO:0000313" key="2">
    <source>
        <dbReference type="EMBL" id="EFS97973.1"/>
    </source>
</evidence>
<dbReference type="Proteomes" id="UP000005391">
    <property type="component" value="Unassembled WGS sequence"/>
</dbReference>
<dbReference type="RefSeq" id="WP_002672688.1">
    <property type="nucleotide sequence ID" value="NZ_GL573160.1"/>
</dbReference>
<evidence type="ECO:0000313" key="3">
    <source>
        <dbReference type="Proteomes" id="UP000005391"/>
    </source>
</evidence>
<feature type="non-terminal residue" evidence="2">
    <location>
        <position position="1"/>
    </location>
</feature>
<proteinExistence type="predicted"/>
<name>E4MR75_CAPOC</name>
<dbReference type="EMBL" id="AEOH01000020">
    <property type="protein sequence ID" value="EFS97973.1"/>
    <property type="molecule type" value="Genomic_DNA"/>
</dbReference>
<reference evidence="2 3" key="1">
    <citation type="submission" date="2010-10" db="EMBL/GenBank/DDBJ databases">
        <authorList>
            <person name="Muzny D."/>
            <person name="Qin X."/>
            <person name="Deng J."/>
            <person name="Jiang H."/>
            <person name="Liu Y."/>
            <person name="Qu J."/>
            <person name="Song X.-Z."/>
            <person name="Zhang L."/>
            <person name="Thornton R."/>
            <person name="Coyle M."/>
            <person name="Francisco L."/>
            <person name="Jackson L."/>
            <person name="Javaid M."/>
            <person name="Korchina V."/>
            <person name="Kovar C."/>
            <person name="Mata R."/>
            <person name="Mathew T."/>
            <person name="Ngo R."/>
            <person name="Nguyen L."/>
            <person name="Nguyen N."/>
            <person name="Okwuonu G."/>
            <person name="Ongeri F."/>
            <person name="Pham C."/>
            <person name="Simmons D."/>
            <person name="Wilczek-Boney K."/>
            <person name="Hale W."/>
            <person name="Jakkamsetti A."/>
            <person name="Pham P."/>
            <person name="Ruth R."/>
            <person name="San Lucas F."/>
            <person name="Warren J."/>
            <person name="Zhang J."/>
            <person name="Zhao Z."/>
            <person name="Zhou C."/>
            <person name="Zhu D."/>
            <person name="Lee S."/>
            <person name="Bess C."/>
            <person name="Blankenburg K."/>
            <person name="Forbes L."/>
            <person name="Fu Q."/>
            <person name="Gubbala S."/>
            <person name="Hirani K."/>
            <person name="Jayaseelan J.C."/>
            <person name="Lara F."/>
            <person name="Munidasa M."/>
            <person name="Palculict T."/>
            <person name="Patil S."/>
            <person name="Pu L.-L."/>
            <person name="Saada N."/>
            <person name="Tang L."/>
            <person name="Weissenberger G."/>
            <person name="Zhu Y."/>
            <person name="Hemphill L."/>
            <person name="Shang Y."/>
            <person name="Youmans B."/>
            <person name="Ayvaz T."/>
            <person name="Ross M."/>
            <person name="Santibanez J."/>
            <person name="Aqrawi P."/>
            <person name="Gross S."/>
            <person name="Joshi V."/>
            <person name="Fowler G."/>
            <person name="Nazareth L."/>
            <person name="Reid J."/>
            <person name="Worley K."/>
            <person name="Petrosino J."/>
            <person name="Highlander S."/>
            <person name="Gibbs R."/>
        </authorList>
    </citation>
    <scope>NUCLEOTIDE SEQUENCE [LARGE SCALE GENOMIC DNA]</scope>
    <source>
        <strain evidence="2 3">F0287</strain>
    </source>
</reference>
<keyword evidence="1" id="KW-1133">Transmembrane helix</keyword>
<protein>
    <submittedName>
        <fullName evidence="2">Uncharacterized protein</fullName>
    </submittedName>
</protein>
<sequence>KCSNNMDFIKLILYFFKQSTKIFFVLSVISGFIIFSNDKYIKVFGFERIDVYKPYISLVFLSSLSILLANIVIYIANCISRKMKRINLDKKKIKQLDNLDDFEKAVLREFYIEGKNSLKMPINDEVIAGLLSKNVLIYNSQFGNRSMAIGLDFPLSINPIIEEKITNEKIDFPEEINQETKDFLLNNRPDWVDRINCEKIIMK</sequence>
<gene>
    <name evidence="2" type="ORF">HMPREF1977_0885</name>
</gene>
<keyword evidence="1" id="KW-0472">Membrane</keyword>
<evidence type="ECO:0000256" key="1">
    <source>
        <dbReference type="SAM" id="Phobius"/>
    </source>
</evidence>